<organism evidence="7 8">
    <name type="scientific">Neocallimastix californiae</name>
    <dbReference type="NCBI Taxonomy" id="1754190"/>
    <lineage>
        <taxon>Eukaryota</taxon>
        <taxon>Fungi</taxon>
        <taxon>Fungi incertae sedis</taxon>
        <taxon>Chytridiomycota</taxon>
        <taxon>Chytridiomycota incertae sedis</taxon>
        <taxon>Neocallimastigomycetes</taxon>
        <taxon>Neocallimastigales</taxon>
        <taxon>Neocallimastigaceae</taxon>
        <taxon>Neocallimastix</taxon>
    </lineage>
</organism>
<evidence type="ECO:0000313" key="7">
    <source>
        <dbReference type="EMBL" id="ORY44590.1"/>
    </source>
</evidence>
<evidence type="ECO:0000259" key="6">
    <source>
        <dbReference type="Pfam" id="PF02517"/>
    </source>
</evidence>
<dbReference type="Gene3D" id="1.20.1560.10">
    <property type="entry name" value="ABC transporter type 1, transmembrane domain"/>
    <property type="match status" value="1"/>
</dbReference>
<evidence type="ECO:0000256" key="4">
    <source>
        <dbReference type="SAM" id="MobiDB-lite"/>
    </source>
</evidence>
<dbReference type="GO" id="GO:0005524">
    <property type="term" value="F:ATP binding"/>
    <property type="evidence" value="ECO:0007669"/>
    <property type="project" value="InterPro"/>
</dbReference>
<evidence type="ECO:0000256" key="2">
    <source>
        <dbReference type="ARBA" id="ARBA00022989"/>
    </source>
</evidence>
<evidence type="ECO:0000256" key="3">
    <source>
        <dbReference type="ARBA" id="ARBA00023136"/>
    </source>
</evidence>
<comment type="caution">
    <text evidence="7">The sequence shown here is derived from an EMBL/GenBank/DDBJ whole genome shotgun (WGS) entry which is preliminary data.</text>
</comment>
<feature type="region of interest" description="Disordered" evidence="4">
    <location>
        <begin position="15"/>
        <end position="44"/>
    </location>
</feature>
<dbReference type="GO" id="GO:0080120">
    <property type="term" value="P:CAAX-box protein maturation"/>
    <property type="evidence" value="ECO:0007669"/>
    <property type="project" value="UniProtKB-ARBA"/>
</dbReference>
<dbReference type="PANTHER" id="PTHR36435:SF6">
    <property type="entry name" value="ABORTIVE INFECTION PROTEIN"/>
    <property type="match status" value="1"/>
</dbReference>
<dbReference type="PANTHER" id="PTHR36435">
    <property type="entry name" value="SLR1288 PROTEIN"/>
    <property type="match status" value="1"/>
</dbReference>
<dbReference type="Pfam" id="PF02517">
    <property type="entry name" value="Rce1-like"/>
    <property type="match status" value="1"/>
</dbReference>
<accession>A0A1Y2CC18</accession>
<dbReference type="Proteomes" id="UP000193920">
    <property type="component" value="Unassembled WGS sequence"/>
</dbReference>
<dbReference type="InterPro" id="IPR052710">
    <property type="entry name" value="CAAX_protease"/>
</dbReference>
<dbReference type="SUPFAM" id="SSF103473">
    <property type="entry name" value="MFS general substrate transporter"/>
    <property type="match status" value="1"/>
</dbReference>
<protein>
    <recommendedName>
        <fullName evidence="6">CAAX prenyl protease 2/Lysostaphin resistance protein A-like domain-containing protein</fullName>
    </recommendedName>
</protein>
<feature type="transmembrane region" description="Helical" evidence="5">
    <location>
        <begin position="105"/>
        <end position="122"/>
    </location>
</feature>
<dbReference type="GO" id="GO:0004175">
    <property type="term" value="F:endopeptidase activity"/>
    <property type="evidence" value="ECO:0007669"/>
    <property type="project" value="UniProtKB-ARBA"/>
</dbReference>
<gene>
    <name evidence="7" type="ORF">LY90DRAFT_621121</name>
</gene>
<dbReference type="InterPro" id="IPR036259">
    <property type="entry name" value="MFS_trans_sf"/>
</dbReference>
<dbReference type="GO" id="GO:0016020">
    <property type="term" value="C:membrane"/>
    <property type="evidence" value="ECO:0007669"/>
    <property type="project" value="InterPro"/>
</dbReference>
<keyword evidence="1 5" id="KW-0812">Transmembrane</keyword>
<evidence type="ECO:0000313" key="8">
    <source>
        <dbReference type="Proteomes" id="UP000193920"/>
    </source>
</evidence>
<dbReference type="EMBL" id="MCOG01000113">
    <property type="protein sequence ID" value="ORY44590.1"/>
    <property type="molecule type" value="Genomic_DNA"/>
</dbReference>
<keyword evidence="8" id="KW-1185">Reference proteome</keyword>
<feature type="transmembrane region" description="Helical" evidence="5">
    <location>
        <begin position="60"/>
        <end position="85"/>
    </location>
</feature>
<keyword evidence="2 5" id="KW-1133">Transmembrane helix</keyword>
<feature type="domain" description="CAAX prenyl protease 2/Lysostaphin resistance protein A-like" evidence="6">
    <location>
        <begin position="104"/>
        <end position="199"/>
    </location>
</feature>
<keyword evidence="3 5" id="KW-0472">Membrane</keyword>
<sequence>MNQNNNFELIEVPNSNIDDNVTSNNSNNNNNNNNSNKNNSNKNNSNKNINFIKQFKYKNVYITGFLCGIIALFLNTIVVYIFSYLFNNSDDDGETIKMSLKKSPITIITGLCIVGPVIEELIFRRFIFYFLSKWNLIAGYLISSFLFSNYHFGFFNFSAIINNLNRFIIYFIIGILFAYAYDRDRCILSSMIAHITHNSIILLLVVVLY</sequence>
<dbReference type="InterPro" id="IPR036640">
    <property type="entry name" value="ABC1_TM_sf"/>
</dbReference>
<feature type="transmembrane region" description="Helical" evidence="5">
    <location>
        <begin position="188"/>
        <end position="208"/>
    </location>
</feature>
<dbReference type="OrthoDB" id="1742244at2759"/>
<feature type="transmembrane region" description="Helical" evidence="5">
    <location>
        <begin position="134"/>
        <end position="152"/>
    </location>
</feature>
<feature type="transmembrane region" description="Helical" evidence="5">
    <location>
        <begin position="164"/>
        <end position="181"/>
    </location>
</feature>
<reference evidence="7 8" key="1">
    <citation type="submission" date="2016-08" db="EMBL/GenBank/DDBJ databases">
        <title>A Parts List for Fungal Cellulosomes Revealed by Comparative Genomics.</title>
        <authorList>
            <consortium name="DOE Joint Genome Institute"/>
            <person name="Haitjema C.H."/>
            <person name="Gilmore S.P."/>
            <person name="Henske J.K."/>
            <person name="Solomon K.V."/>
            <person name="De Groot R."/>
            <person name="Kuo A."/>
            <person name="Mondo S.J."/>
            <person name="Salamov A.A."/>
            <person name="Labutti K."/>
            <person name="Zhao Z."/>
            <person name="Chiniquy J."/>
            <person name="Barry K."/>
            <person name="Brewer H.M."/>
            <person name="Purvine S.O."/>
            <person name="Wright A.T."/>
            <person name="Boxma B."/>
            <person name="Van Alen T."/>
            <person name="Hackstein J.H."/>
            <person name="Baker S.E."/>
            <person name="Grigoriev I.V."/>
            <person name="O'Malley M.A."/>
        </authorList>
    </citation>
    <scope>NUCLEOTIDE SEQUENCE [LARGE SCALE GENOMIC DNA]</scope>
    <source>
        <strain evidence="7 8">G1</strain>
    </source>
</reference>
<dbReference type="AlphaFoldDB" id="A0A1Y2CC18"/>
<dbReference type="InterPro" id="IPR003675">
    <property type="entry name" value="Rce1/LyrA-like_dom"/>
</dbReference>
<name>A0A1Y2CC18_9FUNG</name>
<evidence type="ECO:0000256" key="1">
    <source>
        <dbReference type="ARBA" id="ARBA00022692"/>
    </source>
</evidence>
<evidence type="ECO:0000256" key="5">
    <source>
        <dbReference type="SAM" id="Phobius"/>
    </source>
</evidence>
<proteinExistence type="predicted"/>